<sequence>MPCSWCYKHNLSCRTGPDSSRCAVCIKRGRSCDGLATSSTIVEDLKRQEDQAEAKLSELQEQLAAAVARLSRLRKTRKATEDRMNQLFARSMAELDEEDNCLPPETVQTRIINDRAEWGPPDEIDWSKYGFDTGSSPEFPVYPPKSPLPCDSSQPGSPGL</sequence>
<gene>
    <name evidence="3" type="ORF">BN1708_015574</name>
</gene>
<protein>
    <recommendedName>
        <fullName evidence="5">Zn(2)-C6 fungal-type domain-containing protein</fullName>
    </recommendedName>
</protein>
<evidence type="ECO:0000313" key="3">
    <source>
        <dbReference type="EMBL" id="CRK29373.1"/>
    </source>
</evidence>
<evidence type="ECO:0000256" key="1">
    <source>
        <dbReference type="SAM" id="Coils"/>
    </source>
</evidence>
<name>A0A0G4M520_VERLO</name>
<feature type="coiled-coil region" evidence="1">
    <location>
        <begin position="42"/>
        <end position="90"/>
    </location>
</feature>
<accession>A0A0G4M520</accession>
<dbReference type="AlphaFoldDB" id="A0A0G4M520"/>
<keyword evidence="1" id="KW-0175">Coiled coil</keyword>
<organism evidence="3 4">
    <name type="scientific">Verticillium longisporum</name>
    <name type="common">Verticillium dahliae var. longisporum</name>
    <dbReference type="NCBI Taxonomy" id="100787"/>
    <lineage>
        <taxon>Eukaryota</taxon>
        <taxon>Fungi</taxon>
        <taxon>Dikarya</taxon>
        <taxon>Ascomycota</taxon>
        <taxon>Pezizomycotina</taxon>
        <taxon>Sordariomycetes</taxon>
        <taxon>Hypocreomycetidae</taxon>
        <taxon>Glomerellales</taxon>
        <taxon>Plectosphaerellaceae</taxon>
        <taxon>Verticillium</taxon>
    </lineage>
</organism>
<dbReference type="EMBL" id="CVQH01021118">
    <property type="protein sequence ID" value="CRK29373.1"/>
    <property type="molecule type" value="Genomic_DNA"/>
</dbReference>
<keyword evidence="4" id="KW-1185">Reference proteome</keyword>
<evidence type="ECO:0008006" key="5">
    <source>
        <dbReference type="Google" id="ProtNLM"/>
    </source>
</evidence>
<reference evidence="3 4" key="1">
    <citation type="submission" date="2015-05" db="EMBL/GenBank/DDBJ databases">
        <authorList>
            <person name="Wang D.B."/>
            <person name="Wang M."/>
        </authorList>
    </citation>
    <scope>NUCLEOTIDE SEQUENCE [LARGE SCALE GENOMIC DNA]</scope>
    <source>
        <strain evidence="3">VL1</strain>
    </source>
</reference>
<evidence type="ECO:0000256" key="2">
    <source>
        <dbReference type="SAM" id="MobiDB-lite"/>
    </source>
</evidence>
<feature type="region of interest" description="Disordered" evidence="2">
    <location>
        <begin position="112"/>
        <end position="160"/>
    </location>
</feature>
<dbReference type="Proteomes" id="UP000044602">
    <property type="component" value="Unassembled WGS sequence"/>
</dbReference>
<feature type="compositionally biased region" description="Polar residues" evidence="2">
    <location>
        <begin position="151"/>
        <end position="160"/>
    </location>
</feature>
<evidence type="ECO:0000313" key="4">
    <source>
        <dbReference type="Proteomes" id="UP000044602"/>
    </source>
</evidence>
<proteinExistence type="predicted"/>